<dbReference type="PANTHER" id="PTHR43046:SF12">
    <property type="entry name" value="GDP-MANNOSE MANNOSYL HYDROLASE"/>
    <property type="match status" value="1"/>
</dbReference>
<reference evidence="8 9" key="1">
    <citation type="journal article" date="2019" name="Int. J. Syst. Evol. Microbiol.">
        <title>The Global Catalogue of Microorganisms (GCM) 10K type strain sequencing project: providing services to taxonomists for standard genome sequencing and annotation.</title>
        <authorList>
            <consortium name="The Broad Institute Genomics Platform"/>
            <consortium name="The Broad Institute Genome Sequencing Center for Infectious Disease"/>
            <person name="Wu L."/>
            <person name="Ma J."/>
        </authorList>
    </citation>
    <scope>NUCLEOTIDE SEQUENCE [LARGE SCALE GENOMIC DNA]</scope>
    <source>
        <strain evidence="8 9">JCM 13929</strain>
    </source>
</reference>
<dbReference type="PRINTS" id="PR00502">
    <property type="entry name" value="NUDIXFAMILY"/>
</dbReference>
<keyword evidence="3 5" id="KW-0378">Hydrolase</keyword>
<comment type="caution">
    <text evidence="8">The sequence shown here is derived from an EMBL/GenBank/DDBJ whole genome shotgun (WGS) entry which is preliminary data.</text>
</comment>
<comment type="cofactor">
    <cofactor evidence="1">
        <name>Mg(2+)</name>
        <dbReference type="ChEBI" id="CHEBI:18420"/>
    </cofactor>
</comment>
<dbReference type="PANTHER" id="PTHR43046">
    <property type="entry name" value="GDP-MANNOSE MANNOSYL HYDROLASE"/>
    <property type="match status" value="1"/>
</dbReference>
<comment type="similarity">
    <text evidence="2 5">Belongs to the Nudix hydrolase family.</text>
</comment>
<proteinExistence type="inferred from homology"/>
<evidence type="ECO:0000256" key="6">
    <source>
        <dbReference type="SAM" id="MobiDB-lite"/>
    </source>
</evidence>
<organism evidence="8 9">
    <name type="scientific">Nonomuraea maheshkhaliensis</name>
    <dbReference type="NCBI Taxonomy" id="419590"/>
    <lineage>
        <taxon>Bacteria</taxon>
        <taxon>Bacillati</taxon>
        <taxon>Actinomycetota</taxon>
        <taxon>Actinomycetes</taxon>
        <taxon>Streptosporangiales</taxon>
        <taxon>Streptosporangiaceae</taxon>
        <taxon>Nonomuraea</taxon>
    </lineage>
</organism>
<evidence type="ECO:0000256" key="5">
    <source>
        <dbReference type="RuleBase" id="RU003476"/>
    </source>
</evidence>
<sequence length="352" mass="39186">MIGILTSWVVHGERLIYDNRWIRLGLAEVEIPGGERFEHHVVHLDRAAIAVVLDEQDRVLVMWRHRFVFDRWGWELPGGLVEAGEDPMATAVREVEEEAGYRPKNVERLVSYQPMAGMVDAEHLLFVARGAELVGSPEGEVEADRVEWVPMAEVPGMIARGDIWTSGTLIGLLQQRTRWRRGLNRLHRGLAGRSPPGLRTRPGRLSARQTPVRSPARGRLTLAQRERLSPGRGREGGPQRRCPAEGSTPSASTANRRSPTSESAMHSPHDHVPTAPRAPAHHRGSSSWPRIGQIGPPTCGNALKIIARILVDQRQRAAQSGIRLHTPEMQKRPRRASELHLLLVAGARFELA</sequence>
<keyword evidence="9" id="KW-1185">Reference proteome</keyword>
<evidence type="ECO:0000256" key="2">
    <source>
        <dbReference type="ARBA" id="ARBA00005582"/>
    </source>
</evidence>
<evidence type="ECO:0000256" key="4">
    <source>
        <dbReference type="ARBA" id="ARBA00022842"/>
    </source>
</evidence>
<evidence type="ECO:0000256" key="1">
    <source>
        <dbReference type="ARBA" id="ARBA00001946"/>
    </source>
</evidence>
<dbReference type="EMBL" id="BAAAMU010000070">
    <property type="protein sequence ID" value="GAA1664170.1"/>
    <property type="molecule type" value="Genomic_DNA"/>
</dbReference>
<dbReference type="CDD" id="cd03424">
    <property type="entry name" value="NUDIX_ADPRase_Nudt5_UGPPase_Nudt14"/>
    <property type="match status" value="1"/>
</dbReference>
<dbReference type="PROSITE" id="PS00893">
    <property type="entry name" value="NUDIX_BOX"/>
    <property type="match status" value="1"/>
</dbReference>
<dbReference type="SUPFAM" id="SSF55811">
    <property type="entry name" value="Nudix"/>
    <property type="match status" value="1"/>
</dbReference>
<accession>A0ABN2G354</accession>
<dbReference type="PROSITE" id="PS51462">
    <property type="entry name" value="NUDIX"/>
    <property type="match status" value="1"/>
</dbReference>
<feature type="region of interest" description="Disordered" evidence="6">
    <location>
        <begin position="186"/>
        <end position="295"/>
    </location>
</feature>
<name>A0ABN2G354_9ACTN</name>
<feature type="compositionally biased region" description="Polar residues" evidence="6">
    <location>
        <begin position="247"/>
        <end position="264"/>
    </location>
</feature>
<dbReference type="InterPro" id="IPR015797">
    <property type="entry name" value="NUDIX_hydrolase-like_dom_sf"/>
</dbReference>
<dbReference type="Pfam" id="PF00293">
    <property type="entry name" value="NUDIX"/>
    <property type="match status" value="1"/>
</dbReference>
<evidence type="ECO:0000259" key="7">
    <source>
        <dbReference type="PROSITE" id="PS51462"/>
    </source>
</evidence>
<evidence type="ECO:0000313" key="8">
    <source>
        <dbReference type="EMBL" id="GAA1664170.1"/>
    </source>
</evidence>
<gene>
    <name evidence="8" type="ORF">GCM10009733_072410</name>
</gene>
<dbReference type="InterPro" id="IPR000086">
    <property type="entry name" value="NUDIX_hydrolase_dom"/>
</dbReference>
<dbReference type="Proteomes" id="UP001500064">
    <property type="component" value="Unassembled WGS sequence"/>
</dbReference>
<evidence type="ECO:0000256" key="3">
    <source>
        <dbReference type="ARBA" id="ARBA00022801"/>
    </source>
</evidence>
<evidence type="ECO:0000313" key="9">
    <source>
        <dbReference type="Proteomes" id="UP001500064"/>
    </source>
</evidence>
<keyword evidence="4" id="KW-0460">Magnesium</keyword>
<dbReference type="InterPro" id="IPR020476">
    <property type="entry name" value="Nudix_hydrolase"/>
</dbReference>
<feature type="domain" description="Nudix hydrolase" evidence="7">
    <location>
        <begin position="43"/>
        <end position="171"/>
    </location>
</feature>
<dbReference type="InterPro" id="IPR020084">
    <property type="entry name" value="NUDIX_hydrolase_CS"/>
</dbReference>
<dbReference type="Gene3D" id="3.90.79.10">
    <property type="entry name" value="Nucleoside Triphosphate Pyrophosphohydrolase"/>
    <property type="match status" value="1"/>
</dbReference>
<protein>
    <recommendedName>
        <fullName evidence="7">Nudix hydrolase domain-containing protein</fullName>
    </recommendedName>
</protein>
<feature type="compositionally biased region" description="Basic and acidic residues" evidence="6">
    <location>
        <begin position="224"/>
        <end position="238"/>
    </location>
</feature>